<evidence type="ECO:0000259" key="1">
    <source>
        <dbReference type="PROSITE" id="PS50883"/>
    </source>
</evidence>
<feature type="domain" description="EAL" evidence="1">
    <location>
        <begin position="1"/>
        <end position="203"/>
    </location>
</feature>
<dbReference type="InterPro" id="IPR001633">
    <property type="entry name" value="EAL_dom"/>
</dbReference>
<dbReference type="SUPFAM" id="SSF109604">
    <property type="entry name" value="HD-domain/PDEase-like"/>
    <property type="match status" value="1"/>
</dbReference>
<dbReference type="Pfam" id="PF00563">
    <property type="entry name" value="EAL"/>
    <property type="match status" value="1"/>
</dbReference>
<organism evidence="3 5">
    <name type="scientific">Aliivibrio fischeri</name>
    <name type="common">Vibrio fischeri</name>
    <dbReference type="NCBI Taxonomy" id="668"/>
    <lineage>
        <taxon>Bacteria</taxon>
        <taxon>Pseudomonadati</taxon>
        <taxon>Pseudomonadota</taxon>
        <taxon>Gammaproteobacteria</taxon>
        <taxon>Vibrionales</taxon>
        <taxon>Vibrionaceae</taxon>
        <taxon>Aliivibrio</taxon>
    </lineage>
</organism>
<feature type="domain" description="HDOD" evidence="2">
    <location>
        <begin position="197"/>
        <end position="383"/>
    </location>
</feature>
<dbReference type="Proteomes" id="UP000321787">
    <property type="component" value="Unassembled WGS sequence"/>
</dbReference>
<dbReference type="InterPro" id="IPR052340">
    <property type="entry name" value="RNase_Y/CdgJ"/>
</dbReference>
<dbReference type="InterPro" id="IPR013976">
    <property type="entry name" value="HDOD"/>
</dbReference>
<dbReference type="SMART" id="SM00052">
    <property type="entry name" value="EAL"/>
    <property type="match status" value="1"/>
</dbReference>
<dbReference type="PROSITE" id="PS50883">
    <property type="entry name" value="EAL"/>
    <property type="match status" value="1"/>
</dbReference>
<accession>A0A510ULV7</accession>
<dbReference type="RefSeq" id="WP_146866182.1">
    <property type="nucleotide sequence ID" value="NZ_BJTZ01000034.1"/>
</dbReference>
<comment type="caution">
    <text evidence="3">The sequence shown here is derived from an EMBL/GenBank/DDBJ whole genome shotgun (WGS) entry which is preliminary data.</text>
</comment>
<evidence type="ECO:0000259" key="2">
    <source>
        <dbReference type="PROSITE" id="PS51833"/>
    </source>
</evidence>
<dbReference type="PANTHER" id="PTHR33525:SF4">
    <property type="entry name" value="CYCLIC DI-GMP PHOSPHODIESTERASE CDGJ"/>
    <property type="match status" value="1"/>
</dbReference>
<proteinExistence type="predicted"/>
<dbReference type="Proteomes" id="UP000448038">
    <property type="component" value="Unassembled WGS sequence"/>
</dbReference>
<dbReference type="Gene3D" id="1.10.3210.10">
    <property type="entry name" value="Hypothetical protein af1432"/>
    <property type="match status" value="1"/>
</dbReference>
<dbReference type="PIRSF" id="PIRSF003180">
    <property type="entry name" value="DiGMPpdiest_YuxH"/>
    <property type="match status" value="1"/>
</dbReference>
<sequence>MYTYVARQPILDLSKNTIGYELLFRDGPKNTFPLVEAEEATSRLLSDHFLSSYCNATNDKLGFVNFPQQSLLNLVPTLFNPDNLVVEILEDCIPSPELLVAIKRLAKLGYKLALDDFEPNPDWTTFLPYIDIIKFDMRTMPILKAKLFIRHCEKYNIKFLAEKVETYEEFEQAKEAGFTYFQGYFFSKPEMLQQRAIQPNQLAIIQLYQEISAPSVDFNTVEKYITQDVSLSYKLLRFVNSSSIIDKPITSFKQALVYLGETKLRQFVSLVAVAHATQHKPQSLYTLSIHRARLCELIVTKTDIELEPSQAFLVGLFSLLEPLLDQPLETLIQHLPISIEIKQALTERKGLLGKLILAIESYEKADWSVVAECCRALNITEKEFTACYKESAKWVDEIAK</sequence>
<dbReference type="InterPro" id="IPR014408">
    <property type="entry name" value="dGMP_Pdiesterase_EAL/HD-GYP"/>
</dbReference>
<dbReference type="EMBL" id="BJTZ01000034">
    <property type="protein sequence ID" value="GEK15617.1"/>
    <property type="molecule type" value="Genomic_DNA"/>
</dbReference>
<name>A0A510ULV7_ALIFS</name>
<evidence type="ECO:0000313" key="5">
    <source>
        <dbReference type="Proteomes" id="UP000321787"/>
    </source>
</evidence>
<reference evidence="4 6" key="2">
    <citation type="submission" date="2019-11" db="EMBL/GenBank/DDBJ databases">
        <title>Using colonization assays and comparative genomics to discover symbiosis behaviors and factors in Vibrio fischeri.</title>
        <authorList>
            <person name="Bongrand C."/>
            <person name="Moriano-Gutierrez S."/>
            <person name="Arevalo P."/>
            <person name="Mcfall-Ngai M."/>
            <person name="Visick K."/>
            <person name="Polz M.F."/>
            <person name="Ruby E.G."/>
        </authorList>
    </citation>
    <scope>NUCLEOTIDE SEQUENCE [LARGE SCALE GENOMIC DNA]</scope>
    <source>
        <strain evidence="4">Emors.4.1</strain>
        <strain evidence="6">emors.4.1</strain>
    </source>
</reference>
<dbReference type="InterPro" id="IPR035919">
    <property type="entry name" value="EAL_sf"/>
</dbReference>
<gene>
    <name evidence="3" type="ORF">AFI02nite_36530</name>
    <name evidence="4" type="ORF">GNP88_19670</name>
</gene>
<dbReference type="AlphaFoldDB" id="A0A510ULV7"/>
<dbReference type="PROSITE" id="PS51833">
    <property type="entry name" value="HDOD"/>
    <property type="match status" value="1"/>
</dbReference>
<evidence type="ECO:0000313" key="3">
    <source>
        <dbReference type="EMBL" id="GEK15617.1"/>
    </source>
</evidence>
<evidence type="ECO:0000313" key="4">
    <source>
        <dbReference type="EMBL" id="MUK51334.1"/>
    </source>
</evidence>
<reference evidence="3 5" key="1">
    <citation type="submission" date="2019-07" db="EMBL/GenBank/DDBJ databases">
        <title>Whole genome shotgun sequence of Aliivibrio fischeri NBRC 101058.</title>
        <authorList>
            <person name="Hosoyama A."/>
            <person name="Uohara A."/>
            <person name="Ohji S."/>
            <person name="Ichikawa N."/>
        </authorList>
    </citation>
    <scope>NUCLEOTIDE SEQUENCE [LARGE SCALE GENOMIC DNA]</scope>
    <source>
        <strain evidence="3 5">NBRC 101058</strain>
    </source>
</reference>
<dbReference type="SUPFAM" id="SSF141868">
    <property type="entry name" value="EAL domain-like"/>
    <property type="match status" value="1"/>
</dbReference>
<protein>
    <submittedName>
        <fullName evidence="3">Diguanylate cyclase</fullName>
    </submittedName>
    <submittedName>
        <fullName evidence="4">EAL domain-containing protein</fullName>
    </submittedName>
</protein>
<evidence type="ECO:0000313" key="6">
    <source>
        <dbReference type="Proteomes" id="UP000448038"/>
    </source>
</evidence>
<dbReference type="Pfam" id="PF08668">
    <property type="entry name" value="HDOD"/>
    <property type="match status" value="1"/>
</dbReference>
<dbReference type="PANTHER" id="PTHR33525">
    <property type="match status" value="1"/>
</dbReference>
<dbReference type="Gene3D" id="3.20.20.450">
    <property type="entry name" value="EAL domain"/>
    <property type="match status" value="1"/>
</dbReference>
<dbReference type="EMBL" id="WOBN01000044">
    <property type="protein sequence ID" value="MUK51334.1"/>
    <property type="molecule type" value="Genomic_DNA"/>
</dbReference>